<comment type="caution">
    <text evidence="3">The sequence shown here is derived from an EMBL/GenBank/DDBJ whole genome shotgun (WGS) entry which is preliminary data.</text>
</comment>
<proteinExistence type="inferred from homology"/>
<keyword evidence="4" id="KW-1185">Reference proteome</keyword>
<gene>
    <name evidence="3" type="ORF">CLV80_1117</name>
</gene>
<dbReference type="Pfam" id="PF03795">
    <property type="entry name" value="YCII"/>
    <property type="match status" value="1"/>
</dbReference>
<dbReference type="SUPFAM" id="SSF54909">
    <property type="entry name" value="Dimeric alpha+beta barrel"/>
    <property type="match status" value="1"/>
</dbReference>
<protein>
    <recommendedName>
        <fullName evidence="2">YCII-related domain-containing protein</fullName>
    </recommendedName>
</protein>
<accession>A0A2T0VVK1</accession>
<name>A0A2T0VVK1_9RHOB</name>
<dbReference type="Gene3D" id="3.30.70.1060">
    <property type="entry name" value="Dimeric alpha+beta barrel"/>
    <property type="match status" value="1"/>
</dbReference>
<dbReference type="RefSeq" id="WP_106358639.1">
    <property type="nucleotide sequence ID" value="NZ_PVTP01000011.1"/>
</dbReference>
<dbReference type="EMBL" id="PVTP01000011">
    <property type="protein sequence ID" value="PRY75656.1"/>
    <property type="molecule type" value="Genomic_DNA"/>
</dbReference>
<dbReference type="OrthoDB" id="2293521at2"/>
<dbReference type="InterPro" id="IPR051807">
    <property type="entry name" value="Sec-metab_biosynth-assoc"/>
</dbReference>
<sequence>MRFALITTDKPGALQTRKDNRDAHLAYIAETGVVEMAGPFLDDNDQMCGSMIVLEVADMAAAQAWADNDPYAKAGLFSDVRIQAWKKVVG</sequence>
<dbReference type="InterPro" id="IPR011008">
    <property type="entry name" value="Dimeric_a/b-barrel"/>
</dbReference>
<dbReference type="PANTHER" id="PTHR33606">
    <property type="entry name" value="PROTEIN YCII"/>
    <property type="match status" value="1"/>
</dbReference>
<dbReference type="AlphaFoldDB" id="A0A2T0VVK1"/>
<evidence type="ECO:0000313" key="3">
    <source>
        <dbReference type="EMBL" id="PRY75656.1"/>
    </source>
</evidence>
<feature type="domain" description="YCII-related" evidence="2">
    <location>
        <begin position="1"/>
        <end position="86"/>
    </location>
</feature>
<organism evidence="3 4">
    <name type="scientific">Yoonia maritima</name>
    <dbReference type="NCBI Taxonomy" id="1435347"/>
    <lineage>
        <taxon>Bacteria</taxon>
        <taxon>Pseudomonadati</taxon>
        <taxon>Pseudomonadota</taxon>
        <taxon>Alphaproteobacteria</taxon>
        <taxon>Rhodobacterales</taxon>
        <taxon>Paracoccaceae</taxon>
        <taxon>Yoonia</taxon>
    </lineage>
</organism>
<comment type="similarity">
    <text evidence="1">Belongs to the YciI family.</text>
</comment>
<reference evidence="3 4" key="1">
    <citation type="submission" date="2018-03" db="EMBL/GenBank/DDBJ databases">
        <title>Genomic Encyclopedia of Archaeal and Bacterial Type Strains, Phase II (KMG-II): from individual species to whole genera.</title>
        <authorList>
            <person name="Goeker M."/>
        </authorList>
    </citation>
    <scope>NUCLEOTIDE SEQUENCE [LARGE SCALE GENOMIC DNA]</scope>
    <source>
        <strain evidence="3 4">DSM 101533</strain>
    </source>
</reference>
<evidence type="ECO:0000256" key="1">
    <source>
        <dbReference type="ARBA" id="ARBA00007689"/>
    </source>
</evidence>
<evidence type="ECO:0000313" key="4">
    <source>
        <dbReference type="Proteomes" id="UP000238007"/>
    </source>
</evidence>
<evidence type="ECO:0000259" key="2">
    <source>
        <dbReference type="Pfam" id="PF03795"/>
    </source>
</evidence>
<dbReference type="Proteomes" id="UP000238007">
    <property type="component" value="Unassembled WGS sequence"/>
</dbReference>
<dbReference type="PANTHER" id="PTHR33606:SF3">
    <property type="entry name" value="PROTEIN YCII"/>
    <property type="match status" value="1"/>
</dbReference>
<dbReference type="InterPro" id="IPR005545">
    <property type="entry name" value="YCII"/>
</dbReference>